<dbReference type="InterPro" id="IPR005835">
    <property type="entry name" value="NTP_transferase_dom"/>
</dbReference>
<dbReference type="Gene3D" id="3.10.580.10">
    <property type="entry name" value="CBS-domain"/>
    <property type="match status" value="1"/>
</dbReference>
<name>A0A370DB62_9GAMM</name>
<reference evidence="3 4" key="1">
    <citation type="journal article" date="2018" name="ISME J.">
        <title>Endosymbiont genomes yield clues of tubeworm success.</title>
        <authorList>
            <person name="Li Y."/>
            <person name="Liles M.R."/>
            <person name="Halanych K.M."/>
        </authorList>
    </citation>
    <scope>NUCLEOTIDE SEQUENCE [LARGE SCALE GENOMIC DNA]</scope>
    <source>
        <strain evidence="3">A1464</strain>
    </source>
</reference>
<dbReference type="SUPFAM" id="SSF54631">
    <property type="entry name" value="CBS-domain pair"/>
    <property type="match status" value="1"/>
</dbReference>
<feature type="domain" description="CBS" evidence="2">
    <location>
        <begin position="1"/>
        <end position="56"/>
    </location>
</feature>
<proteinExistence type="predicted"/>
<dbReference type="AlphaFoldDB" id="A0A370DB62"/>
<dbReference type="Pfam" id="PF00571">
    <property type="entry name" value="CBS"/>
    <property type="match status" value="2"/>
</dbReference>
<evidence type="ECO:0000313" key="4">
    <source>
        <dbReference type="Proteomes" id="UP000254266"/>
    </source>
</evidence>
<dbReference type="PANTHER" id="PTHR22572">
    <property type="entry name" value="SUGAR-1-PHOSPHATE GUANYL TRANSFERASE"/>
    <property type="match status" value="1"/>
</dbReference>
<sequence>MKNLVLSSKSTFKEAIRMIDTNGNGFLAVVDDANKLVGILTDGDIRRAILDDKTNLLEIINKDPVVMDINATRKQVVHKLKELHRKHMPIVDSNMVLQDVITLDDEEFDLKPNWVVIMAGGLGTRLGDLTKHTPKPMLMVGDKPMLEHIMEMFISHGFTKFILSVNYKSEIIRQHFKDGYELGVEIKYLEETKRLGTGGALSLINTEIKEPFFVTNGDVITSVDYEKLLDYHNKNNSSATMCVRKSSYQIPYGVIEIDSQNNILNLQEKPEHNYYINTGIYVLSPDVLKHVPKNEFFDLPTLFTLLNDEGYVNKSYEINDYWIDMGLPDDYVSIVNKMESNNKH</sequence>
<evidence type="ECO:0000313" key="3">
    <source>
        <dbReference type="EMBL" id="RDH81537.1"/>
    </source>
</evidence>
<dbReference type="PROSITE" id="PS51371">
    <property type="entry name" value="CBS"/>
    <property type="match status" value="1"/>
</dbReference>
<dbReference type="InterPro" id="IPR046342">
    <property type="entry name" value="CBS_dom_sf"/>
</dbReference>
<protein>
    <submittedName>
        <fullName evidence="3">Nucleotidyl transferase</fullName>
    </submittedName>
</protein>
<keyword evidence="1" id="KW-0129">CBS domain</keyword>
<dbReference type="EMBL" id="QFXC01000013">
    <property type="protein sequence ID" value="RDH81537.1"/>
    <property type="molecule type" value="Genomic_DNA"/>
</dbReference>
<dbReference type="CDD" id="cd06426">
    <property type="entry name" value="NTP_transferase_like_2"/>
    <property type="match status" value="1"/>
</dbReference>
<accession>A0A370DB62</accession>
<organism evidence="3 4">
    <name type="scientific">endosymbiont of Galathealinum brachiosum</name>
    <dbReference type="NCBI Taxonomy" id="2200906"/>
    <lineage>
        <taxon>Bacteria</taxon>
        <taxon>Pseudomonadati</taxon>
        <taxon>Pseudomonadota</taxon>
        <taxon>Gammaproteobacteria</taxon>
        <taxon>sulfur-oxidizing symbionts</taxon>
    </lineage>
</organism>
<dbReference type="Proteomes" id="UP000254266">
    <property type="component" value="Unassembled WGS sequence"/>
</dbReference>
<dbReference type="Pfam" id="PF00483">
    <property type="entry name" value="NTP_transferase"/>
    <property type="match status" value="1"/>
</dbReference>
<dbReference type="InterPro" id="IPR000644">
    <property type="entry name" value="CBS_dom"/>
</dbReference>
<comment type="caution">
    <text evidence="3">The sequence shown here is derived from an EMBL/GenBank/DDBJ whole genome shotgun (WGS) entry which is preliminary data.</text>
</comment>
<dbReference type="SMART" id="SM00116">
    <property type="entry name" value="CBS"/>
    <property type="match status" value="2"/>
</dbReference>
<dbReference type="SUPFAM" id="SSF53448">
    <property type="entry name" value="Nucleotide-diphospho-sugar transferases"/>
    <property type="match status" value="1"/>
</dbReference>
<dbReference type="GO" id="GO:0016740">
    <property type="term" value="F:transferase activity"/>
    <property type="evidence" value="ECO:0007669"/>
    <property type="project" value="UniProtKB-KW"/>
</dbReference>
<evidence type="ECO:0000259" key="2">
    <source>
        <dbReference type="PROSITE" id="PS51371"/>
    </source>
</evidence>
<keyword evidence="3" id="KW-0808">Transferase</keyword>
<evidence type="ECO:0000256" key="1">
    <source>
        <dbReference type="PROSITE-ProRule" id="PRU00703"/>
    </source>
</evidence>
<dbReference type="InterPro" id="IPR050486">
    <property type="entry name" value="Mannose-1P_guanyltransferase"/>
</dbReference>
<keyword evidence="4" id="KW-1185">Reference proteome</keyword>
<dbReference type="Gene3D" id="3.90.550.10">
    <property type="entry name" value="Spore Coat Polysaccharide Biosynthesis Protein SpsA, Chain A"/>
    <property type="match status" value="1"/>
</dbReference>
<gene>
    <name evidence="3" type="ORF">DIZ80_15785</name>
</gene>
<dbReference type="InterPro" id="IPR029044">
    <property type="entry name" value="Nucleotide-diphossugar_trans"/>
</dbReference>